<dbReference type="InterPro" id="IPR029000">
    <property type="entry name" value="Cyclophilin-like_dom_sf"/>
</dbReference>
<dbReference type="EMBL" id="JACRWH010000028">
    <property type="protein sequence ID" value="MBC6012555.1"/>
    <property type="molecule type" value="Genomic_DNA"/>
</dbReference>
<feature type="domain" description="6-phospho-N-acetylmuramidase C-terminal" evidence="1">
    <location>
        <begin position="282"/>
        <end position="391"/>
    </location>
</feature>
<dbReference type="Proteomes" id="UP000649075">
    <property type="component" value="Unassembled WGS sequence"/>
</dbReference>
<dbReference type="InterPro" id="IPR013785">
    <property type="entry name" value="Aldolase_TIM"/>
</dbReference>
<name>A0ABR7KIJ8_9FIRM</name>
<dbReference type="PANTHER" id="PTHR38435:SF1">
    <property type="entry name" value="DUF871 DOMAIN-CONTAINING PROTEIN"/>
    <property type="match status" value="1"/>
</dbReference>
<reference evidence="3 4" key="1">
    <citation type="submission" date="2020-08" db="EMBL/GenBank/DDBJ databases">
        <authorList>
            <person name="Liu C."/>
            <person name="Sun Q."/>
        </authorList>
    </citation>
    <scope>NUCLEOTIDE SEQUENCE [LARGE SCALE GENOMIC DNA]</scope>
    <source>
        <strain evidence="3 4">L34</strain>
    </source>
</reference>
<dbReference type="SUPFAM" id="SSF50891">
    <property type="entry name" value="Cyclophilin-like"/>
    <property type="match status" value="1"/>
</dbReference>
<organism evidence="3 4">
    <name type="scientific">Holdemanella hominis</name>
    <dbReference type="NCBI Taxonomy" id="2764327"/>
    <lineage>
        <taxon>Bacteria</taxon>
        <taxon>Bacillati</taxon>
        <taxon>Bacillota</taxon>
        <taxon>Erysipelotrichia</taxon>
        <taxon>Erysipelotrichales</taxon>
        <taxon>Erysipelotrichaceae</taxon>
        <taxon>Holdemanella</taxon>
    </lineage>
</organism>
<dbReference type="Pfam" id="PF05913">
    <property type="entry name" value="MupG_C"/>
    <property type="match status" value="1"/>
</dbReference>
<sequence length="397" mass="45446">MGLLGETKPVKKPILGVSLYPEQESMEEIENYLTMASRYGFTKIFTSMFSVPGTKKEVFDYFKNFCDLAHKHGMKVSGDCNTAFFKKMGASESDISIFKEMGIDIIRMDLPYFDQRDVTLINNPYNITIELSSCMIQAVRMALENGANPKNFSTCHNFYPERYTASDLESIRSINKELANLGIPSAVFISSNEDNTHGPWPVHDGLPTVEDHRWIPAELQVRHWIAVGDVDEIIFGNAFASEEEFKAIDQVMNEAYVNIPKLVGQDYLAELLPHGDVERVPFKVILDDGVTDLEKEILFDNVYHQCGETPYYMIRSRWTRMFYGKKSIPERKIDEEYYHRGDVVIVNDNLAHYRGEVQIVLKDMMVDGQRNRIGHIPEADHILLNEVKSGRGICFLK</sequence>
<dbReference type="InterPro" id="IPR008589">
    <property type="entry name" value="MupG"/>
</dbReference>
<dbReference type="InterPro" id="IPR017853">
    <property type="entry name" value="GH"/>
</dbReference>
<evidence type="ECO:0000259" key="2">
    <source>
        <dbReference type="Pfam" id="PF19200"/>
    </source>
</evidence>
<dbReference type="SUPFAM" id="SSF51445">
    <property type="entry name" value="(Trans)glycosidases"/>
    <property type="match status" value="1"/>
</dbReference>
<feature type="domain" description="6-phospho-N-acetylmuramidase N-terminal" evidence="2">
    <location>
        <begin position="15"/>
        <end position="249"/>
    </location>
</feature>
<dbReference type="PANTHER" id="PTHR38435">
    <property type="match status" value="1"/>
</dbReference>
<evidence type="ECO:0000313" key="4">
    <source>
        <dbReference type="Proteomes" id="UP000649075"/>
    </source>
</evidence>
<accession>A0ABR7KIJ8</accession>
<comment type="caution">
    <text evidence="3">The sequence shown here is derived from an EMBL/GenBank/DDBJ whole genome shotgun (WGS) entry which is preliminary data.</text>
</comment>
<dbReference type="Gene3D" id="3.20.20.70">
    <property type="entry name" value="Aldolase class I"/>
    <property type="match status" value="1"/>
</dbReference>
<gene>
    <name evidence="3" type="ORF">H8911_07380</name>
</gene>
<evidence type="ECO:0000313" key="3">
    <source>
        <dbReference type="EMBL" id="MBC6012555.1"/>
    </source>
</evidence>
<dbReference type="Gene3D" id="2.40.100.10">
    <property type="entry name" value="Cyclophilin-like"/>
    <property type="match status" value="1"/>
</dbReference>
<proteinExistence type="predicted"/>
<protein>
    <submittedName>
        <fullName evidence="3">DUF871 domain-containing protein</fullName>
    </submittedName>
</protein>
<dbReference type="InterPro" id="IPR043797">
    <property type="entry name" value="MupG_N"/>
</dbReference>
<dbReference type="RefSeq" id="WP_186999199.1">
    <property type="nucleotide sequence ID" value="NZ_JACRWH010000028.1"/>
</dbReference>
<keyword evidence="4" id="KW-1185">Reference proteome</keyword>
<dbReference type="Pfam" id="PF19200">
    <property type="entry name" value="MupG_N"/>
    <property type="match status" value="1"/>
</dbReference>
<dbReference type="InterPro" id="IPR043894">
    <property type="entry name" value="MupG_C"/>
</dbReference>
<evidence type="ECO:0000259" key="1">
    <source>
        <dbReference type="Pfam" id="PF05913"/>
    </source>
</evidence>